<proteinExistence type="predicted"/>
<gene>
    <name evidence="1" type="ORF">CTA1_619</name>
</gene>
<evidence type="ECO:0000313" key="2">
    <source>
        <dbReference type="Proteomes" id="UP000310108"/>
    </source>
</evidence>
<keyword evidence="2" id="KW-1185">Reference proteome</keyword>
<name>A0A4U6XSJ1_9PEZI</name>
<dbReference type="Proteomes" id="UP000310108">
    <property type="component" value="Unassembled WGS sequence"/>
</dbReference>
<accession>A0A4U6XSJ1</accession>
<protein>
    <submittedName>
        <fullName evidence="1">Uncharacterized protein</fullName>
    </submittedName>
</protein>
<reference evidence="1 2" key="1">
    <citation type="journal article" date="2019" name="PLoS ONE">
        <title>Comparative genome analysis indicates high evolutionary potential of pathogenicity genes in Colletotrichum tanaceti.</title>
        <authorList>
            <person name="Lelwala R.V."/>
            <person name="Korhonen P.K."/>
            <person name="Young N.D."/>
            <person name="Scott J.B."/>
            <person name="Ades P.A."/>
            <person name="Gasser R.B."/>
            <person name="Taylor P.W.J."/>
        </authorList>
    </citation>
    <scope>NUCLEOTIDE SEQUENCE [LARGE SCALE GENOMIC DNA]</scope>
    <source>
        <strain evidence="1">BRIP57314</strain>
    </source>
</reference>
<dbReference type="EMBL" id="PJEX01000017">
    <property type="protein sequence ID" value="TKW58895.1"/>
    <property type="molecule type" value="Genomic_DNA"/>
</dbReference>
<evidence type="ECO:0000313" key="1">
    <source>
        <dbReference type="EMBL" id="TKW58895.1"/>
    </source>
</evidence>
<sequence length="74" mass="7983">MNAPLPLAGWAQRSTVIIIIVVIVVTANRPTTYPIIARWIEGPPLKEPPTLLPWVAVTHDSMSTSAFDTCVSAS</sequence>
<organism evidence="1 2">
    <name type="scientific">Colletotrichum tanaceti</name>
    <dbReference type="NCBI Taxonomy" id="1306861"/>
    <lineage>
        <taxon>Eukaryota</taxon>
        <taxon>Fungi</taxon>
        <taxon>Dikarya</taxon>
        <taxon>Ascomycota</taxon>
        <taxon>Pezizomycotina</taxon>
        <taxon>Sordariomycetes</taxon>
        <taxon>Hypocreomycetidae</taxon>
        <taxon>Glomerellales</taxon>
        <taxon>Glomerellaceae</taxon>
        <taxon>Colletotrichum</taxon>
        <taxon>Colletotrichum destructivum species complex</taxon>
    </lineage>
</organism>
<comment type="caution">
    <text evidence="1">The sequence shown here is derived from an EMBL/GenBank/DDBJ whole genome shotgun (WGS) entry which is preliminary data.</text>
</comment>
<dbReference type="AlphaFoldDB" id="A0A4U6XSJ1"/>